<sequence>MIVTQYAPWWGWKLGDDPLKLPQFKPGKREALAKMALEKRGVRDIEFVTAHGKL</sequence>
<evidence type="ECO:0000313" key="1">
    <source>
        <dbReference type="EMBL" id="KIL59269.1"/>
    </source>
</evidence>
<protein>
    <submittedName>
        <fullName evidence="1">Uncharacterized protein</fullName>
    </submittedName>
</protein>
<proteinExistence type="predicted"/>
<evidence type="ECO:0000313" key="3">
    <source>
        <dbReference type="Proteomes" id="UP000054549"/>
    </source>
</evidence>
<gene>
    <name evidence="2" type="ORF">M378DRAFT_162959</name>
    <name evidence="1" type="ORF">M378DRAFT_169543</name>
</gene>
<dbReference type="HOGENOM" id="CLU_3049841_0_0_1"/>
<reference evidence="1 3" key="1">
    <citation type="submission" date="2014-04" db="EMBL/GenBank/DDBJ databases">
        <title>Evolutionary Origins and Diversification of the Mycorrhizal Mutualists.</title>
        <authorList>
            <consortium name="DOE Joint Genome Institute"/>
            <consortium name="Mycorrhizal Genomics Consortium"/>
            <person name="Kohler A."/>
            <person name="Kuo A."/>
            <person name="Nagy L.G."/>
            <person name="Floudas D."/>
            <person name="Copeland A."/>
            <person name="Barry K.W."/>
            <person name="Cichocki N."/>
            <person name="Veneault-Fourrey C."/>
            <person name="LaButti K."/>
            <person name="Lindquist E.A."/>
            <person name="Lipzen A."/>
            <person name="Lundell T."/>
            <person name="Morin E."/>
            <person name="Murat C."/>
            <person name="Riley R."/>
            <person name="Ohm R."/>
            <person name="Sun H."/>
            <person name="Tunlid A."/>
            <person name="Henrissat B."/>
            <person name="Grigoriev I.V."/>
            <person name="Hibbett D.S."/>
            <person name="Martin F."/>
        </authorList>
    </citation>
    <scope>NUCLEOTIDE SEQUENCE [LARGE SCALE GENOMIC DNA]</scope>
    <source>
        <strain evidence="1 3">Koide BX008</strain>
    </source>
</reference>
<dbReference type="EMBL" id="KN818319">
    <property type="protein sequence ID" value="KIL59269.1"/>
    <property type="molecule type" value="Genomic_DNA"/>
</dbReference>
<organism evidence="1 3">
    <name type="scientific">Amanita muscaria (strain Koide BX008)</name>
    <dbReference type="NCBI Taxonomy" id="946122"/>
    <lineage>
        <taxon>Eukaryota</taxon>
        <taxon>Fungi</taxon>
        <taxon>Dikarya</taxon>
        <taxon>Basidiomycota</taxon>
        <taxon>Agaricomycotina</taxon>
        <taxon>Agaricomycetes</taxon>
        <taxon>Agaricomycetidae</taxon>
        <taxon>Agaricales</taxon>
        <taxon>Pluteineae</taxon>
        <taxon>Amanitaceae</taxon>
        <taxon>Amanita</taxon>
    </lineage>
</organism>
<keyword evidence="3" id="KW-1185">Reference proteome</keyword>
<name>A0A0C2SYP0_AMAMK</name>
<dbReference type="EMBL" id="KN818248">
    <property type="protein sequence ID" value="KIL64517.1"/>
    <property type="molecule type" value="Genomic_DNA"/>
</dbReference>
<dbReference type="Proteomes" id="UP000054549">
    <property type="component" value="Unassembled WGS sequence"/>
</dbReference>
<evidence type="ECO:0000313" key="2">
    <source>
        <dbReference type="EMBL" id="KIL64517.1"/>
    </source>
</evidence>
<accession>A0A0C2SYP0</accession>
<dbReference type="OrthoDB" id="3227112at2759"/>
<dbReference type="AlphaFoldDB" id="A0A0C2SYP0"/>